<feature type="region of interest" description="Disordered" evidence="20">
    <location>
        <begin position="192"/>
        <end position="227"/>
    </location>
</feature>
<feature type="active site" evidence="19">
    <location>
        <position position="14"/>
    </location>
</feature>
<keyword evidence="9 19" id="KW-0378">Hydrolase</keyword>
<dbReference type="FunFam" id="1.10.287.10:FF:000018">
    <property type="entry name" value="Ataxin-3 homolog"/>
    <property type="match status" value="1"/>
</dbReference>
<evidence type="ECO:0000256" key="19">
    <source>
        <dbReference type="PROSITE-ProRule" id="PRU00331"/>
    </source>
</evidence>
<comment type="subunit">
    <text evidence="15">Forms a complex composed of deubiquitinating enzyme atx-3, adapter ubxn-5 and cdc-48.1. Forms a complex composed of deubiquitinating enzyme atx-3, E4 ubiquitin-protein ligase ufd-2 and cdc-48.1. Interacts (via RRDR motif) with cdc-48.1 (via N-terminus) and cdc-48.2 (via N-terminus); the interaction with cdc-48.1 is not required for atx-3 enzymatic activity. Interacts (via C-terminus) with ubxn-5. May interact with ned-8.</text>
</comment>
<dbReference type="PROSITE" id="PS50330">
    <property type="entry name" value="UIM"/>
    <property type="match status" value="1"/>
</dbReference>
<dbReference type="Gene3D" id="1.10.287.10">
    <property type="entry name" value="S15/NS1, RNA-binding"/>
    <property type="match status" value="1"/>
</dbReference>
<dbReference type="GO" id="GO:0004843">
    <property type="term" value="F:cysteine-type deubiquitinase activity"/>
    <property type="evidence" value="ECO:0007669"/>
    <property type="project" value="UniProtKB-EC"/>
</dbReference>
<dbReference type="Pfam" id="PF02809">
    <property type="entry name" value="UIM"/>
    <property type="match status" value="3"/>
</dbReference>
<dbReference type="InterPro" id="IPR003903">
    <property type="entry name" value="UIM_dom"/>
</dbReference>
<gene>
    <name evidence="22" type="ORF">BOX15_Mlig030950g1</name>
</gene>
<dbReference type="InterPro" id="IPR033865">
    <property type="entry name" value="Ataxin-3"/>
</dbReference>
<evidence type="ECO:0000256" key="1">
    <source>
        <dbReference type="ARBA" id="ARBA00000707"/>
    </source>
</evidence>
<dbReference type="STRING" id="282301.A0A267GTH2"/>
<feature type="active site" evidence="19">
    <location>
        <position position="122"/>
    </location>
</feature>
<keyword evidence="5" id="KW-0963">Cytoplasm</keyword>
<evidence type="ECO:0000256" key="13">
    <source>
        <dbReference type="ARBA" id="ARBA00023242"/>
    </source>
</evidence>
<evidence type="ECO:0000256" key="3">
    <source>
        <dbReference type="ARBA" id="ARBA00004496"/>
    </source>
</evidence>
<keyword evidence="23" id="KW-1185">Reference proteome</keyword>
<evidence type="ECO:0000256" key="5">
    <source>
        <dbReference type="ARBA" id="ARBA00022490"/>
    </source>
</evidence>
<dbReference type="GO" id="GO:0005737">
    <property type="term" value="C:cytoplasm"/>
    <property type="evidence" value="ECO:0007669"/>
    <property type="project" value="UniProtKB-SubCell"/>
</dbReference>
<accession>A0A267GTH2</accession>
<organism evidence="22 23">
    <name type="scientific">Macrostomum lignano</name>
    <dbReference type="NCBI Taxonomy" id="282301"/>
    <lineage>
        <taxon>Eukaryota</taxon>
        <taxon>Metazoa</taxon>
        <taxon>Spiralia</taxon>
        <taxon>Lophotrochozoa</taxon>
        <taxon>Platyhelminthes</taxon>
        <taxon>Rhabditophora</taxon>
        <taxon>Macrostomorpha</taxon>
        <taxon>Macrostomida</taxon>
        <taxon>Macrostomidae</taxon>
        <taxon>Macrostomum</taxon>
    </lineage>
</organism>
<dbReference type="EMBL" id="NIVC01000153">
    <property type="protein sequence ID" value="PAA89320.1"/>
    <property type="molecule type" value="Genomic_DNA"/>
</dbReference>
<keyword evidence="12" id="KW-0804">Transcription</keyword>
<comment type="subcellular location">
    <subcellularLocation>
        <location evidence="3">Cytoplasm</location>
    </subcellularLocation>
    <subcellularLocation>
        <location evidence="2">Nucleus</location>
    </subcellularLocation>
</comment>
<dbReference type="InterPro" id="IPR006155">
    <property type="entry name" value="Josephin"/>
</dbReference>
<dbReference type="GO" id="GO:0006508">
    <property type="term" value="P:proteolysis"/>
    <property type="evidence" value="ECO:0007669"/>
    <property type="project" value="UniProtKB-KW"/>
</dbReference>
<keyword evidence="13" id="KW-0539">Nucleus</keyword>
<evidence type="ECO:0000256" key="9">
    <source>
        <dbReference type="ARBA" id="ARBA00022801"/>
    </source>
</evidence>
<protein>
    <recommendedName>
        <fullName evidence="16">Ataxin-3 homolog</fullName>
        <ecNumber evidence="4">3.4.19.12</ecNumber>
    </recommendedName>
    <alternativeName>
        <fullName evidence="17">Machado-Joseph disease-like protein</fullName>
    </alternativeName>
</protein>
<dbReference type="AlphaFoldDB" id="A0A267GTH2"/>
<feature type="active site" evidence="18 19">
    <location>
        <position position="137"/>
    </location>
</feature>
<evidence type="ECO:0000256" key="6">
    <source>
        <dbReference type="ARBA" id="ARBA00022670"/>
    </source>
</evidence>
<feature type="compositionally biased region" description="Low complexity" evidence="20">
    <location>
        <begin position="310"/>
        <end position="335"/>
    </location>
</feature>
<feature type="region of interest" description="Disordered" evidence="20">
    <location>
        <begin position="300"/>
        <end position="339"/>
    </location>
</feature>
<evidence type="ECO:0000256" key="8">
    <source>
        <dbReference type="ARBA" id="ARBA00022786"/>
    </source>
</evidence>
<dbReference type="SMART" id="SM01246">
    <property type="entry name" value="Josephin"/>
    <property type="match status" value="1"/>
</dbReference>
<evidence type="ECO:0000256" key="17">
    <source>
        <dbReference type="ARBA" id="ARBA00082365"/>
    </source>
</evidence>
<feature type="active site" description="Proton acceptor" evidence="18">
    <location>
        <position position="122"/>
    </location>
</feature>
<evidence type="ECO:0000256" key="12">
    <source>
        <dbReference type="ARBA" id="ARBA00023163"/>
    </source>
</evidence>
<dbReference type="SMART" id="SM00726">
    <property type="entry name" value="UIM"/>
    <property type="match status" value="2"/>
</dbReference>
<comment type="function">
    <text evidence="14">Acts as a chain editing deubiquitinating enzyme that binds and cleaves 'Lys-48'-linked polyubiquitin chains, with a preference for chains containing four or more ubiquitin molecules thereby modulating protein degradation by the ubiquitin-proteasome pathway. Probably by regulating the IGF-1-insulin-like pathway, regulates lifespan. Regulates germline DNA double-strand-break repair and apoptosis in response to DNA damage by recruiting E4 ubiquitin-protein ligase ufd-2 to DNA repair foci. Interacts with key regulators of transcription and represses transcription. Acts as a histone-binding protein that regulates transcription.</text>
</comment>
<keyword evidence="6" id="KW-0645">Protease</keyword>
<dbReference type="OrthoDB" id="10063692at2759"/>
<name>A0A267GTH2_9PLAT</name>
<reference evidence="22 23" key="1">
    <citation type="submission" date="2017-06" db="EMBL/GenBank/DDBJ databases">
        <title>A platform for efficient transgenesis in Macrostomum lignano, a flatworm model organism for stem cell research.</title>
        <authorList>
            <person name="Berezikov E."/>
        </authorList>
    </citation>
    <scope>NUCLEOTIDE SEQUENCE [LARGE SCALE GENOMIC DNA]</scope>
    <source>
        <strain evidence="22">DV1</strain>
        <tissue evidence="22">Whole organism</tissue>
    </source>
</reference>
<evidence type="ECO:0000256" key="20">
    <source>
        <dbReference type="SAM" id="MobiDB-lite"/>
    </source>
</evidence>
<evidence type="ECO:0000313" key="23">
    <source>
        <dbReference type="Proteomes" id="UP000215902"/>
    </source>
</evidence>
<evidence type="ECO:0000256" key="4">
    <source>
        <dbReference type="ARBA" id="ARBA00012759"/>
    </source>
</evidence>
<dbReference type="PANTHER" id="PTHR14159">
    <property type="entry name" value="ATAXIN-3-RELATED"/>
    <property type="match status" value="1"/>
</dbReference>
<evidence type="ECO:0000256" key="15">
    <source>
        <dbReference type="ARBA" id="ARBA00063584"/>
    </source>
</evidence>
<dbReference type="Proteomes" id="UP000215902">
    <property type="component" value="Unassembled WGS sequence"/>
</dbReference>
<evidence type="ECO:0000313" key="22">
    <source>
        <dbReference type="EMBL" id="PAA89320.1"/>
    </source>
</evidence>
<proteinExistence type="predicted"/>
<evidence type="ECO:0000256" key="2">
    <source>
        <dbReference type="ARBA" id="ARBA00004123"/>
    </source>
</evidence>
<evidence type="ECO:0000256" key="18">
    <source>
        <dbReference type="PIRSR" id="PIRSR633865-1"/>
    </source>
</evidence>
<keyword evidence="7" id="KW-0677">Repeat</keyword>
<feature type="domain" description="Josephin" evidence="21">
    <location>
        <begin position="1"/>
        <end position="183"/>
    </location>
</feature>
<dbReference type="PANTHER" id="PTHR14159:SF0">
    <property type="entry name" value="ATAXIN-3-RELATED"/>
    <property type="match status" value="1"/>
</dbReference>
<dbReference type="EC" id="3.4.19.12" evidence="4"/>
<dbReference type="GO" id="GO:0005634">
    <property type="term" value="C:nucleus"/>
    <property type="evidence" value="ECO:0007669"/>
    <property type="project" value="UniProtKB-SubCell"/>
</dbReference>
<evidence type="ECO:0000256" key="11">
    <source>
        <dbReference type="ARBA" id="ARBA00023015"/>
    </source>
</evidence>
<evidence type="ECO:0000256" key="16">
    <source>
        <dbReference type="ARBA" id="ARBA00069055"/>
    </source>
</evidence>
<evidence type="ECO:0000256" key="7">
    <source>
        <dbReference type="ARBA" id="ARBA00022737"/>
    </source>
</evidence>
<keyword evidence="8" id="KW-0833">Ubl conjugation pathway</keyword>
<dbReference type="Pfam" id="PF02099">
    <property type="entry name" value="Josephin"/>
    <property type="match status" value="1"/>
</dbReference>
<evidence type="ECO:0000256" key="10">
    <source>
        <dbReference type="ARBA" id="ARBA00022807"/>
    </source>
</evidence>
<evidence type="ECO:0000256" key="14">
    <source>
        <dbReference type="ARBA" id="ARBA00060106"/>
    </source>
</evidence>
<feature type="active site" description="Nucleophile" evidence="18">
    <location>
        <position position="14"/>
    </location>
</feature>
<sequence length="361" mass="39516">MESVFHEQQDGSLCAQHCLNALLQSSYFTAVDLGAIANEMDQAEREHMAARGVETEEYQQFVQQGSSNMDDSGFFSVQVLASALAVWDLELVPLSKRDHPTAQRARDDPTAVSAYICNFREHWFTIRRLGSQWFNLNSLLSGPELISESYLTLFLAQLRQEGYTIFIVVGSLPLCEADQVLSVTPAVQRERPKLLRAPGRSRSRQGAGSSSAAPPYAAAQDDEAEDDELRRALEISRQLHDSGDVSLQRALAETQPPGAQAAAISDQDLQRALELSRQTAEDDASLQQALALSLLSEDEAFGQADDQRRPTTTTTTTGSTRTEAAPTTATTVAPVEDLRQRRAKFLDQLEKKTAEGGGGND</sequence>
<comment type="catalytic activity">
    <reaction evidence="1">
        <text>Thiol-dependent hydrolysis of ester, thioester, amide, peptide and isopeptide bonds formed by the C-terminal Gly of ubiquitin (a 76-residue protein attached to proteins as an intracellular targeting signal).</text>
        <dbReference type="EC" id="3.4.19.12"/>
    </reaction>
</comment>
<feature type="compositionally biased region" description="Low complexity" evidence="20">
    <location>
        <begin position="196"/>
        <end position="219"/>
    </location>
</feature>
<dbReference type="Gene3D" id="3.90.70.40">
    <property type="match status" value="1"/>
</dbReference>
<dbReference type="GO" id="GO:0016579">
    <property type="term" value="P:protein deubiquitination"/>
    <property type="evidence" value="ECO:0007669"/>
    <property type="project" value="InterPro"/>
</dbReference>
<dbReference type="FunFam" id="3.90.70.40:FF:000005">
    <property type="entry name" value="Ataxin 3"/>
    <property type="match status" value="1"/>
</dbReference>
<keyword evidence="11" id="KW-0805">Transcription regulation</keyword>
<dbReference type="PROSITE" id="PS50957">
    <property type="entry name" value="JOSEPHIN"/>
    <property type="match status" value="1"/>
</dbReference>
<dbReference type="PRINTS" id="PR01233">
    <property type="entry name" value="JOSEPHIN"/>
</dbReference>
<evidence type="ECO:0000259" key="21">
    <source>
        <dbReference type="PROSITE" id="PS50957"/>
    </source>
</evidence>
<keyword evidence="10" id="KW-0788">Thiol protease</keyword>
<comment type="caution">
    <text evidence="22">The sequence shown here is derived from an EMBL/GenBank/DDBJ whole genome shotgun (WGS) entry which is preliminary data.</text>
</comment>